<proteinExistence type="predicted"/>
<evidence type="ECO:0000313" key="3">
    <source>
        <dbReference type="Proteomes" id="UP001367676"/>
    </source>
</evidence>
<sequence length="104" mass="11457">MQAEKRQTQQQHNSKSKDCDSAEDELPLKEKPKRPPPPNRRKKAGGGSQSGRSANGIASANSAVKESLYEEDIIDGFAIFSFTNYDDLEFPFVTEFSIAGAGYK</sequence>
<feature type="compositionally biased region" description="Basic and acidic residues" evidence="1">
    <location>
        <begin position="15"/>
        <end position="30"/>
    </location>
</feature>
<accession>A0AAN9T8G0</accession>
<evidence type="ECO:0000256" key="1">
    <source>
        <dbReference type="SAM" id="MobiDB-lite"/>
    </source>
</evidence>
<keyword evidence="3" id="KW-1185">Reference proteome</keyword>
<dbReference type="Proteomes" id="UP001367676">
    <property type="component" value="Unassembled WGS sequence"/>
</dbReference>
<gene>
    <name evidence="2" type="ORF">V9T40_010184</name>
</gene>
<feature type="region of interest" description="Disordered" evidence="1">
    <location>
        <begin position="1"/>
        <end position="58"/>
    </location>
</feature>
<comment type="caution">
    <text evidence="2">The sequence shown here is derived from an EMBL/GenBank/DDBJ whole genome shotgun (WGS) entry which is preliminary data.</text>
</comment>
<organism evidence="2 3">
    <name type="scientific">Parthenolecanium corni</name>
    <dbReference type="NCBI Taxonomy" id="536013"/>
    <lineage>
        <taxon>Eukaryota</taxon>
        <taxon>Metazoa</taxon>
        <taxon>Ecdysozoa</taxon>
        <taxon>Arthropoda</taxon>
        <taxon>Hexapoda</taxon>
        <taxon>Insecta</taxon>
        <taxon>Pterygota</taxon>
        <taxon>Neoptera</taxon>
        <taxon>Paraneoptera</taxon>
        <taxon>Hemiptera</taxon>
        <taxon>Sternorrhyncha</taxon>
        <taxon>Coccoidea</taxon>
        <taxon>Coccidae</taxon>
        <taxon>Parthenolecanium</taxon>
    </lineage>
</organism>
<name>A0AAN9T8G0_9HEMI</name>
<dbReference type="EMBL" id="JBBCAQ010000035">
    <property type="protein sequence ID" value="KAK7577979.1"/>
    <property type="molecule type" value="Genomic_DNA"/>
</dbReference>
<dbReference type="AlphaFoldDB" id="A0AAN9T8G0"/>
<reference evidence="2 3" key="1">
    <citation type="submission" date="2024-03" db="EMBL/GenBank/DDBJ databases">
        <title>Adaptation during the transition from Ophiocordyceps entomopathogen to insect associate is accompanied by gene loss and intensified selection.</title>
        <authorList>
            <person name="Ward C.M."/>
            <person name="Onetto C.A."/>
            <person name="Borneman A.R."/>
        </authorList>
    </citation>
    <scope>NUCLEOTIDE SEQUENCE [LARGE SCALE GENOMIC DNA]</scope>
    <source>
        <strain evidence="2">AWRI1</strain>
        <tissue evidence="2">Single Adult Female</tissue>
    </source>
</reference>
<protein>
    <submittedName>
        <fullName evidence="2">Uncharacterized protein</fullName>
    </submittedName>
</protein>
<evidence type="ECO:0000313" key="2">
    <source>
        <dbReference type="EMBL" id="KAK7577979.1"/>
    </source>
</evidence>
<feature type="compositionally biased region" description="Basic residues" evidence="1">
    <location>
        <begin position="31"/>
        <end position="44"/>
    </location>
</feature>